<dbReference type="SUPFAM" id="SSF54909">
    <property type="entry name" value="Dimeric alpha+beta barrel"/>
    <property type="match status" value="1"/>
</dbReference>
<evidence type="ECO:0000313" key="2">
    <source>
        <dbReference type="Proteomes" id="UP000294847"/>
    </source>
</evidence>
<dbReference type="OMA" id="ITWVENW"/>
<gene>
    <name evidence="1" type="ORF">PoMZ_13354</name>
</gene>
<accession>A0A4P7NVA6</accession>
<organism evidence="1 2">
    <name type="scientific">Pyricularia oryzae</name>
    <name type="common">Rice blast fungus</name>
    <name type="synonym">Magnaporthe oryzae</name>
    <dbReference type="NCBI Taxonomy" id="318829"/>
    <lineage>
        <taxon>Eukaryota</taxon>
        <taxon>Fungi</taxon>
        <taxon>Dikarya</taxon>
        <taxon>Ascomycota</taxon>
        <taxon>Pezizomycotina</taxon>
        <taxon>Sordariomycetes</taxon>
        <taxon>Sordariomycetidae</taxon>
        <taxon>Magnaporthales</taxon>
        <taxon>Pyriculariaceae</taxon>
        <taxon>Pyricularia</taxon>
    </lineage>
</organism>
<reference evidence="1 2" key="1">
    <citation type="journal article" date="2019" name="Mol. Biol. Evol.">
        <title>Blast fungal genomes show frequent chromosomal changes, gene gains and losses, and effector gene turnover.</title>
        <authorList>
            <person name="Gomez Luciano L.B."/>
            <person name="Jason Tsai I."/>
            <person name="Chuma I."/>
            <person name="Tosa Y."/>
            <person name="Chen Y.H."/>
            <person name="Li J.Y."/>
            <person name="Li M.Y."/>
            <person name="Jade Lu M.Y."/>
            <person name="Nakayashiki H."/>
            <person name="Li W.H."/>
        </authorList>
    </citation>
    <scope>NUCLEOTIDE SEQUENCE [LARGE SCALE GENOMIC DNA]</scope>
    <source>
        <strain evidence="1">MZ5-1-6</strain>
    </source>
</reference>
<dbReference type="Gene3D" id="3.30.70.100">
    <property type="match status" value="1"/>
</dbReference>
<dbReference type="InterPro" id="IPR007138">
    <property type="entry name" value="ABM_dom"/>
</dbReference>
<dbReference type="EMBL" id="CP034210">
    <property type="protein sequence ID" value="QBZ66379.1"/>
    <property type="molecule type" value="Genomic_DNA"/>
</dbReference>
<sequence length="126" mass="14613">MSTAPPSPQHGEGFSAMIRAEIKPGRMDEFLSLFYAGTEKLSQEPECLSFEVFRSKSEPNKLMWIESWSKGMEWFMEHQMSKDYMKELHQATKDLCAGEQQVEIYERFGGPWAKAREAMYEQFPSA</sequence>
<protein>
    <submittedName>
        <fullName evidence="1">Uncharacterized protein</fullName>
    </submittedName>
</protein>
<name>A0A4P7NVA6_PYROR</name>
<proteinExistence type="predicted"/>
<dbReference type="Pfam" id="PF03992">
    <property type="entry name" value="ABM"/>
    <property type="match status" value="1"/>
</dbReference>
<dbReference type="InterPro" id="IPR011008">
    <property type="entry name" value="Dimeric_a/b-barrel"/>
</dbReference>
<dbReference type="SMR" id="A0A4P7NVA6"/>
<dbReference type="Proteomes" id="UP000294847">
    <property type="component" value="Chromosome 7"/>
</dbReference>
<dbReference type="VEuPathDB" id="FungiDB:M_BR32_EuGene_00111981"/>
<dbReference type="AlphaFoldDB" id="A0A4P7NVA6"/>
<dbReference type="PROSITE" id="PS51725">
    <property type="entry name" value="ABM"/>
    <property type="match status" value="1"/>
</dbReference>
<evidence type="ECO:0000313" key="1">
    <source>
        <dbReference type="EMBL" id="QBZ66379.1"/>
    </source>
</evidence>